<comment type="caution">
    <text evidence="5">The sequence shown here is derived from an EMBL/GenBank/DDBJ whole genome shotgun (WGS) entry which is preliminary data.</text>
</comment>
<dbReference type="PANTHER" id="PTHR43827">
    <property type="entry name" value="2,5-DIKETO-D-GLUCONIC ACID REDUCTASE"/>
    <property type="match status" value="1"/>
</dbReference>
<dbReference type="PRINTS" id="PR00069">
    <property type="entry name" value="ALDKETRDTASE"/>
</dbReference>
<keyword evidence="2" id="KW-0521">NADP</keyword>
<evidence type="ECO:0000256" key="2">
    <source>
        <dbReference type="ARBA" id="ARBA00022857"/>
    </source>
</evidence>
<dbReference type="PROSITE" id="PS00062">
    <property type="entry name" value="ALDOKETO_REDUCTASE_2"/>
    <property type="match status" value="1"/>
</dbReference>
<dbReference type="InterPro" id="IPR036812">
    <property type="entry name" value="NAD(P)_OxRdtase_dom_sf"/>
</dbReference>
<name>A0ABS9TST2_9PSEU</name>
<organism evidence="5 6">
    <name type="scientific">Pseudonocardia alaniniphila</name>
    <dbReference type="NCBI Taxonomy" id="75291"/>
    <lineage>
        <taxon>Bacteria</taxon>
        <taxon>Bacillati</taxon>
        <taxon>Actinomycetota</taxon>
        <taxon>Actinomycetes</taxon>
        <taxon>Pseudonocardiales</taxon>
        <taxon>Pseudonocardiaceae</taxon>
        <taxon>Pseudonocardia</taxon>
    </lineage>
</organism>
<evidence type="ECO:0000256" key="1">
    <source>
        <dbReference type="ARBA" id="ARBA00007905"/>
    </source>
</evidence>
<evidence type="ECO:0000313" key="5">
    <source>
        <dbReference type="EMBL" id="MCH6171605.1"/>
    </source>
</evidence>
<evidence type="ECO:0000313" key="6">
    <source>
        <dbReference type="Proteomes" id="UP001299970"/>
    </source>
</evidence>
<dbReference type="Proteomes" id="UP001299970">
    <property type="component" value="Unassembled WGS sequence"/>
</dbReference>
<dbReference type="InterPro" id="IPR020471">
    <property type="entry name" value="AKR"/>
</dbReference>
<dbReference type="InterPro" id="IPR023210">
    <property type="entry name" value="NADP_OxRdtase_dom"/>
</dbReference>
<keyword evidence="3" id="KW-0560">Oxidoreductase</keyword>
<reference evidence="5 6" key="1">
    <citation type="submission" date="2022-03" db="EMBL/GenBank/DDBJ databases">
        <title>Pseudonocardia alaer sp. nov., a novel actinomycete isolated from reed forest soil.</title>
        <authorList>
            <person name="Wang L."/>
        </authorList>
    </citation>
    <scope>NUCLEOTIDE SEQUENCE [LARGE SCALE GENOMIC DNA]</scope>
    <source>
        <strain evidence="5 6">Y-16303</strain>
    </source>
</reference>
<dbReference type="PIRSF" id="PIRSF000097">
    <property type="entry name" value="AKR"/>
    <property type="match status" value="1"/>
</dbReference>
<gene>
    <name evidence="5" type="ORF">MMF94_38455</name>
</gene>
<evidence type="ECO:0000259" key="4">
    <source>
        <dbReference type="Pfam" id="PF00248"/>
    </source>
</evidence>
<dbReference type="SUPFAM" id="SSF51430">
    <property type="entry name" value="NAD(P)-linked oxidoreductase"/>
    <property type="match status" value="1"/>
</dbReference>
<sequence length="274" mass="30305">MSQAQTPIVRLNSGVEIPQIGFGSWPVESAVVVRDAIEAGYRHIDTAAAYGNEEAVGQAVRECGLPRAELFVTTKLADDRHGYDKAIAALDESLQRLGLDQVDLCLIHWPHPRAERIVETWRAFEKIASDGKARAIGVSNFRISDLERLAAETDTLPALNQIELHPWLPQRELRAYLREHAIATEAWSPLAKGGELLTDPTIAGLAERHGKSPAQIVLAWHLRLGNIVIPKSVTPSRIRENIDIFDIRLSDEDMAAIAKLENGRRTGLDPDVFP</sequence>
<keyword evidence="6" id="KW-1185">Reference proteome</keyword>
<comment type="similarity">
    <text evidence="1">Belongs to the aldo/keto reductase family.</text>
</comment>
<dbReference type="PROSITE" id="PS00798">
    <property type="entry name" value="ALDOKETO_REDUCTASE_1"/>
    <property type="match status" value="1"/>
</dbReference>
<feature type="domain" description="NADP-dependent oxidoreductase" evidence="4">
    <location>
        <begin position="27"/>
        <end position="261"/>
    </location>
</feature>
<dbReference type="Pfam" id="PF00248">
    <property type="entry name" value="Aldo_ket_red"/>
    <property type="match status" value="1"/>
</dbReference>
<dbReference type="Gene3D" id="3.20.20.100">
    <property type="entry name" value="NADP-dependent oxidoreductase domain"/>
    <property type="match status" value="1"/>
</dbReference>
<proteinExistence type="inferred from homology"/>
<accession>A0ABS9TST2</accession>
<dbReference type="PANTHER" id="PTHR43827:SF3">
    <property type="entry name" value="NADP-DEPENDENT OXIDOREDUCTASE DOMAIN-CONTAINING PROTEIN"/>
    <property type="match status" value="1"/>
</dbReference>
<protein>
    <submittedName>
        <fullName evidence="5">Aldo/keto reductase</fullName>
    </submittedName>
</protein>
<dbReference type="InterPro" id="IPR018170">
    <property type="entry name" value="Aldo/ket_reductase_CS"/>
</dbReference>
<dbReference type="RefSeq" id="WP_241042408.1">
    <property type="nucleotide sequence ID" value="NZ_BAAAJF010000016.1"/>
</dbReference>
<dbReference type="PROSITE" id="PS00063">
    <property type="entry name" value="ALDOKETO_REDUCTASE_3"/>
    <property type="match status" value="1"/>
</dbReference>
<evidence type="ECO:0000256" key="3">
    <source>
        <dbReference type="ARBA" id="ARBA00023002"/>
    </source>
</evidence>
<dbReference type="EMBL" id="JAKXMK010000046">
    <property type="protein sequence ID" value="MCH6171605.1"/>
    <property type="molecule type" value="Genomic_DNA"/>
</dbReference>